<dbReference type="InterPro" id="IPR002698">
    <property type="entry name" value="FTHF_cligase"/>
</dbReference>
<sequence>MSTDKFALRRELRRARARLTPGYRHAAARAVARHAARLTGSGRRIGAYLAAGTELDLEPLMSAALFRGAELYLPVIPNRARRLWFSRLGPDPDGWYVNPRYRITEYNGPVLRAEKLDVLLVPLVGVDADGYRLGQGGGFYDATLAFRRRHGHGPLVIGVAFECQRVAAVPREPWDMPLDALLTERGLFRFGQRQPSSHVSPTPEQARR</sequence>
<keyword evidence="5" id="KW-0436">Ligase</keyword>
<dbReference type="PANTHER" id="PTHR23407:SF1">
    <property type="entry name" value="5-FORMYLTETRAHYDROFOLATE CYCLO-LIGASE"/>
    <property type="match status" value="1"/>
</dbReference>
<comment type="catalytic activity">
    <reaction evidence="4">
        <text>(6S)-5-formyl-5,6,7,8-tetrahydrofolate + ATP = (6R)-5,10-methenyltetrahydrofolate + ADP + phosphate</text>
        <dbReference type="Rhea" id="RHEA:10488"/>
        <dbReference type="ChEBI" id="CHEBI:30616"/>
        <dbReference type="ChEBI" id="CHEBI:43474"/>
        <dbReference type="ChEBI" id="CHEBI:57455"/>
        <dbReference type="ChEBI" id="CHEBI:57457"/>
        <dbReference type="ChEBI" id="CHEBI:456216"/>
        <dbReference type="EC" id="6.3.3.2"/>
    </reaction>
</comment>
<organism evidence="5 6">
    <name type="scientific">Crenobacter oryzisoli</name>
    <dbReference type="NCBI Taxonomy" id="3056844"/>
    <lineage>
        <taxon>Bacteria</taxon>
        <taxon>Pseudomonadati</taxon>
        <taxon>Pseudomonadota</taxon>
        <taxon>Betaproteobacteria</taxon>
        <taxon>Neisseriales</taxon>
        <taxon>Neisseriaceae</taxon>
        <taxon>Crenobacter</taxon>
    </lineage>
</organism>
<comment type="caution">
    <text evidence="5">The sequence shown here is derived from an EMBL/GenBank/DDBJ whole genome shotgun (WGS) entry which is preliminary data.</text>
</comment>
<dbReference type="EMBL" id="JAUEDK010000072">
    <property type="protein sequence ID" value="MDN0077512.1"/>
    <property type="molecule type" value="Genomic_DNA"/>
</dbReference>
<dbReference type="InterPro" id="IPR024185">
    <property type="entry name" value="FTHF_cligase-like_sf"/>
</dbReference>
<evidence type="ECO:0000256" key="3">
    <source>
        <dbReference type="ARBA" id="ARBA00022840"/>
    </source>
</evidence>
<dbReference type="SUPFAM" id="SSF100950">
    <property type="entry name" value="NagB/RpiA/CoA transferase-like"/>
    <property type="match status" value="1"/>
</dbReference>
<dbReference type="PIRSF" id="PIRSF006806">
    <property type="entry name" value="FTHF_cligase"/>
    <property type="match status" value="1"/>
</dbReference>
<evidence type="ECO:0000313" key="6">
    <source>
        <dbReference type="Proteomes" id="UP001168540"/>
    </source>
</evidence>
<dbReference type="RefSeq" id="WP_289832145.1">
    <property type="nucleotide sequence ID" value="NZ_JAUEDK010000072.1"/>
</dbReference>
<reference evidence="5" key="1">
    <citation type="submission" date="2023-06" db="EMBL/GenBank/DDBJ databases">
        <authorList>
            <person name="Zhang S."/>
        </authorList>
    </citation>
    <scope>NUCLEOTIDE SEQUENCE</scope>
    <source>
        <strain evidence="5">SG2303</strain>
    </source>
</reference>
<evidence type="ECO:0000313" key="5">
    <source>
        <dbReference type="EMBL" id="MDN0077512.1"/>
    </source>
</evidence>
<dbReference type="EC" id="6.3.3.2" evidence="4"/>
<name>A0ABT7XUR0_9NEIS</name>
<dbReference type="NCBIfam" id="TIGR02727">
    <property type="entry name" value="MTHFS_bact"/>
    <property type="match status" value="1"/>
</dbReference>
<keyword evidence="4" id="KW-0479">Metal-binding</keyword>
<dbReference type="Pfam" id="PF01812">
    <property type="entry name" value="5-FTHF_cyc-lig"/>
    <property type="match status" value="1"/>
</dbReference>
<keyword evidence="6" id="KW-1185">Reference proteome</keyword>
<protein>
    <recommendedName>
        <fullName evidence="4">5-formyltetrahydrofolate cyclo-ligase</fullName>
        <ecNumber evidence="4">6.3.3.2</ecNumber>
    </recommendedName>
</protein>
<keyword evidence="4" id="KW-0460">Magnesium</keyword>
<evidence type="ECO:0000256" key="1">
    <source>
        <dbReference type="ARBA" id="ARBA00010638"/>
    </source>
</evidence>
<keyword evidence="2 4" id="KW-0547">Nucleotide-binding</keyword>
<accession>A0ABT7XUR0</accession>
<dbReference type="GO" id="GO:0030272">
    <property type="term" value="F:5-formyltetrahydrofolate cyclo-ligase activity"/>
    <property type="evidence" value="ECO:0007669"/>
    <property type="project" value="UniProtKB-EC"/>
</dbReference>
<dbReference type="Proteomes" id="UP001168540">
    <property type="component" value="Unassembled WGS sequence"/>
</dbReference>
<keyword evidence="3 4" id="KW-0067">ATP-binding</keyword>
<evidence type="ECO:0000256" key="4">
    <source>
        <dbReference type="RuleBase" id="RU361279"/>
    </source>
</evidence>
<evidence type="ECO:0000256" key="2">
    <source>
        <dbReference type="ARBA" id="ARBA00022741"/>
    </source>
</evidence>
<comment type="cofactor">
    <cofactor evidence="4">
        <name>Mg(2+)</name>
        <dbReference type="ChEBI" id="CHEBI:18420"/>
    </cofactor>
</comment>
<dbReference type="Gene3D" id="3.40.50.10420">
    <property type="entry name" value="NagB/RpiA/CoA transferase-like"/>
    <property type="match status" value="1"/>
</dbReference>
<dbReference type="PANTHER" id="PTHR23407">
    <property type="entry name" value="ATPASE INHIBITOR/5-FORMYLTETRAHYDROFOLATE CYCLO-LIGASE"/>
    <property type="match status" value="1"/>
</dbReference>
<dbReference type="InterPro" id="IPR037171">
    <property type="entry name" value="NagB/RpiA_transferase-like"/>
</dbReference>
<proteinExistence type="inferred from homology"/>
<comment type="similarity">
    <text evidence="1 4">Belongs to the 5-formyltetrahydrofolate cyclo-ligase family.</text>
</comment>
<gene>
    <name evidence="5" type="ORF">QU481_22060</name>
</gene>